<dbReference type="EMBL" id="LR798267">
    <property type="protein sequence ID" value="CAB5219754.1"/>
    <property type="molecule type" value="Genomic_DNA"/>
</dbReference>
<evidence type="ECO:0000313" key="1">
    <source>
        <dbReference type="EMBL" id="CAB5219754.1"/>
    </source>
</evidence>
<name>A0A6J7WUI1_9CAUD</name>
<reference evidence="1" key="1">
    <citation type="submission" date="2020-05" db="EMBL/GenBank/DDBJ databases">
        <authorList>
            <person name="Chiriac C."/>
            <person name="Salcher M."/>
            <person name="Ghai R."/>
            <person name="Kavagutti S V."/>
        </authorList>
    </citation>
    <scope>NUCLEOTIDE SEQUENCE</scope>
</reference>
<organism evidence="1">
    <name type="scientific">uncultured Caudovirales phage</name>
    <dbReference type="NCBI Taxonomy" id="2100421"/>
    <lineage>
        <taxon>Viruses</taxon>
        <taxon>Duplodnaviria</taxon>
        <taxon>Heunggongvirae</taxon>
        <taxon>Uroviricota</taxon>
        <taxon>Caudoviricetes</taxon>
        <taxon>Peduoviridae</taxon>
        <taxon>Maltschvirus</taxon>
        <taxon>Maltschvirus maltsch</taxon>
    </lineage>
</organism>
<sequence length="135" mass="15474">MGKAFSNFDLDLKFGQLGEEYARDVFTGGVKIEVKTDRRWKDTNNIYVETRCWKPSKGGWVPSGVYEPDLEAELFTYNLDGMLVSVPLESFRYTVENHGRPITCDIEPNPSEGVLLTVSEIARGHREWVKDNERN</sequence>
<accession>A0A6J7WUI1</accession>
<gene>
    <name evidence="1" type="ORF">UFOVP221_129</name>
</gene>
<proteinExistence type="predicted"/>
<protein>
    <submittedName>
        <fullName evidence="1">Uncharacterized protein</fullName>
    </submittedName>
</protein>